<dbReference type="SMART" id="SM00421">
    <property type="entry name" value="HTH_LUXR"/>
    <property type="match status" value="1"/>
</dbReference>
<dbReference type="InterPro" id="IPR016032">
    <property type="entry name" value="Sig_transdc_resp-reg_C-effctor"/>
</dbReference>
<dbReference type="PRINTS" id="PR00038">
    <property type="entry name" value="HTHLUXR"/>
</dbReference>
<reference evidence="8 9" key="1">
    <citation type="submission" date="2014-07" db="EMBL/GenBank/DDBJ databases">
        <title>Draft Genome Sequence of Gephyronic Acid Producer, Cystobacter violaceus Strain Cb vi76.</title>
        <authorList>
            <person name="Stevens D.C."/>
            <person name="Young J."/>
            <person name="Carmichael R."/>
            <person name="Tan J."/>
            <person name="Taylor R.E."/>
        </authorList>
    </citation>
    <scope>NUCLEOTIDE SEQUENCE [LARGE SCALE GENOMIC DNA]</scope>
    <source>
        <strain evidence="8 9">Cb vi76</strain>
    </source>
</reference>
<dbReference type="InterPro" id="IPR001789">
    <property type="entry name" value="Sig_transdc_resp-reg_receiver"/>
</dbReference>
<dbReference type="PANTHER" id="PTHR43214:SF41">
    <property type="entry name" value="NITRATE_NITRITE RESPONSE REGULATOR PROTEIN NARP"/>
    <property type="match status" value="1"/>
</dbReference>
<feature type="domain" description="Response regulatory" evidence="7">
    <location>
        <begin position="6"/>
        <end position="123"/>
    </location>
</feature>
<evidence type="ECO:0008006" key="10">
    <source>
        <dbReference type="Google" id="ProtNLM"/>
    </source>
</evidence>
<dbReference type="PANTHER" id="PTHR43214">
    <property type="entry name" value="TWO-COMPONENT RESPONSE REGULATOR"/>
    <property type="match status" value="1"/>
</dbReference>
<evidence type="ECO:0000256" key="3">
    <source>
        <dbReference type="ARBA" id="ARBA00023125"/>
    </source>
</evidence>
<accession>A0A084SL66</accession>
<dbReference type="PROSITE" id="PS50043">
    <property type="entry name" value="HTH_LUXR_2"/>
    <property type="match status" value="1"/>
</dbReference>
<feature type="domain" description="HTH luxR-type" evidence="6">
    <location>
        <begin position="158"/>
        <end position="223"/>
    </location>
</feature>
<dbReference type="SUPFAM" id="SSF52172">
    <property type="entry name" value="CheY-like"/>
    <property type="match status" value="1"/>
</dbReference>
<protein>
    <recommendedName>
        <fullName evidence="10">Chemotaxis protein CheY</fullName>
    </recommendedName>
</protein>
<dbReference type="InterPro" id="IPR039420">
    <property type="entry name" value="WalR-like"/>
</dbReference>
<keyword evidence="3" id="KW-0238">DNA-binding</keyword>
<keyword evidence="1 5" id="KW-0597">Phosphoprotein</keyword>
<dbReference type="InterPro" id="IPR011006">
    <property type="entry name" value="CheY-like_superfamily"/>
</dbReference>
<dbReference type="PROSITE" id="PS50110">
    <property type="entry name" value="RESPONSE_REGULATORY"/>
    <property type="match status" value="1"/>
</dbReference>
<dbReference type="AlphaFoldDB" id="A0A084SL66"/>
<keyword evidence="4" id="KW-0804">Transcription</keyword>
<dbReference type="Pfam" id="PF00196">
    <property type="entry name" value="GerE"/>
    <property type="match status" value="1"/>
</dbReference>
<proteinExistence type="predicted"/>
<dbReference type="GO" id="GO:0003677">
    <property type="term" value="F:DNA binding"/>
    <property type="evidence" value="ECO:0007669"/>
    <property type="project" value="UniProtKB-KW"/>
</dbReference>
<keyword evidence="2" id="KW-0805">Transcription regulation</keyword>
<dbReference type="RefSeq" id="WP_043406045.1">
    <property type="nucleotide sequence ID" value="NZ_JPMI01000257.1"/>
</dbReference>
<comment type="caution">
    <text evidence="8">The sequence shown here is derived from an EMBL/GenBank/DDBJ whole genome shotgun (WGS) entry which is preliminary data.</text>
</comment>
<evidence type="ECO:0000256" key="1">
    <source>
        <dbReference type="ARBA" id="ARBA00022553"/>
    </source>
</evidence>
<dbReference type="CDD" id="cd06170">
    <property type="entry name" value="LuxR_C_like"/>
    <property type="match status" value="1"/>
</dbReference>
<gene>
    <name evidence="8" type="ORF">Q664_36330</name>
</gene>
<dbReference type="Gene3D" id="3.40.50.2300">
    <property type="match status" value="1"/>
</dbReference>
<feature type="modified residue" description="4-aspartylphosphate" evidence="5">
    <location>
        <position position="58"/>
    </location>
</feature>
<dbReference type="GO" id="GO:0000160">
    <property type="term" value="P:phosphorelay signal transduction system"/>
    <property type="evidence" value="ECO:0007669"/>
    <property type="project" value="InterPro"/>
</dbReference>
<evidence type="ECO:0000256" key="5">
    <source>
        <dbReference type="PROSITE-ProRule" id="PRU00169"/>
    </source>
</evidence>
<evidence type="ECO:0000313" key="8">
    <source>
        <dbReference type="EMBL" id="KFA89201.1"/>
    </source>
</evidence>
<organism evidence="8 9">
    <name type="scientific">Archangium violaceum Cb vi76</name>
    <dbReference type="NCBI Taxonomy" id="1406225"/>
    <lineage>
        <taxon>Bacteria</taxon>
        <taxon>Pseudomonadati</taxon>
        <taxon>Myxococcota</taxon>
        <taxon>Myxococcia</taxon>
        <taxon>Myxococcales</taxon>
        <taxon>Cystobacterineae</taxon>
        <taxon>Archangiaceae</taxon>
        <taxon>Archangium</taxon>
    </lineage>
</organism>
<dbReference type="Proteomes" id="UP000028547">
    <property type="component" value="Unassembled WGS sequence"/>
</dbReference>
<evidence type="ECO:0000256" key="2">
    <source>
        <dbReference type="ARBA" id="ARBA00023015"/>
    </source>
</evidence>
<dbReference type="CDD" id="cd17535">
    <property type="entry name" value="REC_NarL-like"/>
    <property type="match status" value="1"/>
</dbReference>
<evidence type="ECO:0000259" key="7">
    <source>
        <dbReference type="PROSITE" id="PS50110"/>
    </source>
</evidence>
<dbReference type="SMART" id="SM00448">
    <property type="entry name" value="REC"/>
    <property type="match status" value="1"/>
</dbReference>
<evidence type="ECO:0000313" key="9">
    <source>
        <dbReference type="Proteomes" id="UP000028547"/>
    </source>
</evidence>
<evidence type="ECO:0000259" key="6">
    <source>
        <dbReference type="PROSITE" id="PS50043"/>
    </source>
</evidence>
<dbReference type="Pfam" id="PF00072">
    <property type="entry name" value="Response_reg"/>
    <property type="match status" value="1"/>
</dbReference>
<dbReference type="InterPro" id="IPR058245">
    <property type="entry name" value="NreC/VraR/RcsB-like_REC"/>
</dbReference>
<name>A0A084SL66_9BACT</name>
<dbReference type="EMBL" id="JPMI01000257">
    <property type="protein sequence ID" value="KFA89201.1"/>
    <property type="molecule type" value="Genomic_DNA"/>
</dbReference>
<dbReference type="SUPFAM" id="SSF46894">
    <property type="entry name" value="C-terminal effector domain of the bipartite response regulators"/>
    <property type="match status" value="1"/>
</dbReference>
<dbReference type="InterPro" id="IPR000792">
    <property type="entry name" value="Tscrpt_reg_LuxR_C"/>
</dbReference>
<dbReference type="GO" id="GO:0006355">
    <property type="term" value="P:regulation of DNA-templated transcription"/>
    <property type="evidence" value="ECO:0007669"/>
    <property type="project" value="InterPro"/>
</dbReference>
<sequence length="225" mass="24509">MTDEKRVLIVEDQPELRASLRQRLEKAYPHAAIFEAGSIAEGRALIQEKSAVYLALIDLGLPDGSGVELIRQLAETHGSALIVVVTIYADDAHLFPALSAGAHGYLLKETPEEVWLRQLRQLEAGTPALSPPVARRILEFFRERAHEPARQQAPAPPPPAPPVVLTPRETEVLGYIGRGMRIGEVAGMLGLAESTVAGYVKDIYRKLNICSRAEAALEAARRGLV</sequence>
<evidence type="ECO:0000256" key="4">
    <source>
        <dbReference type="ARBA" id="ARBA00023163"/>
    </source>
</evidence>